<comment type="caution">
    <text evidence="1">The sequence shown here is derived from an EMBL/GenBank/DDBJ whole genome shotgun (WGS) entry which is preliminary data.</text>
</comment>
<feature type="non-terminal residue" evidence="1">
    <location>
        <position position="1"/>
    </location>
</feature>
<dbReference type="AlphaFoldDB" id="A0A6V7GZU8"/>
<dbReference type="Proteomes" id="UP000752696">
    <property type="component" value="Unassembled WGS sequence"/>
</dbReference>
<proteinExistence type="predicted"/>
<sequence length="34" mass="3884">YKRLLAPAPSSEFHLAFNLAIKSQIIGNYQIKDH</sequence>
<protein>
    <submittedName>
        <fullName evidence="1">Uncharacterized protein</fullName>
    </submittedName>
</protein>
<gene>
    <name evidence="1" type="ORF">MHI_LOCUS247344</name>
</gene>
<reference evidence="1" key="1">
    <citation type="submission" date="2020-07" db="EMBL/GenBank/DDBJ databases">
        <authorList>
            <person name="Nazaruddin N."/>
        </authorList>
    </citation>
    <scope>NUCLEOTIDE SEQUENCE</scope>
</reference>
<evidence type="ECO:0000313" key="1">
    <source>
        <dbReference type="EMBL" id="CAD1471686.1"/>
    </source>
</evidence>
<evidence type="ECO:0000313" key="2">
    <source>
        <dbReference type="Proteomes" id="UP000752696"/>
    </source>
</evidence>
<name>A0A6V7GZU8_9HYME</name>
<dbReference type="EMBL" id="CAJDYZ010004644">
    <property type="protein sequence ID" value="CAD1471686.1"/>
    <property type="molecule type" value="Genomic_DNA"/>
</dbReference>
<organism evidence="1 2">
    <name type="scientific">Heterotrigona itama</name>
    <dbReference type="NCBI Taxonomy" id="395501"/>
    <lineage>
        <taxon>Eukaryota</taxon>
        <taxon>Metazoa</taxon>
        <taxon>Ecdysozoa</taxon>
        <taxon>Arthropoda</taxon>
        <taxon>Hexapoda</taxon>
        <taxon>Insecta</taxon>
        <taxon>Pterygota</taxon>
        <taxon>Neoptera</taxon>
        <taxon>Endopterygota</taxon>
        <taxon>Hymenoptera</taxon>
        <taxon>Apocrita</taxon>
        <taxon>Aculeata</taxon>
        <taxon>Apoidea</taxon>
        <taxon>Anthophila</taxon>
        <taxon>Apidae</taxon>
        <taxon>Heterotrigona</taxon>
    </lineage>
</organism>
<accession>A0A6V7GZU8</accession>
<keyword evidence="2" id="KW-1185">Reference proteome</keyword>